<dbReference type="Proteomes" id="UP000321306">
    <property type="component" value="Unassembled WGS sequence"/>
</dbReference>
<dbReference type="Pfam" id="PF01699">
    <property type="entry name" value="Na_Ca_ex"/>
    <property type="match status" value="2"/>
</dbReference>
<dbReference type="PANTHER" id="PTHR31503">
    <property type="entry name" value="VACUOLAR CALCIUM ION TRANSPORTER"/>
    <property type="match status" value="1"/>
</dbReference>
<keyword evidence="8 9" id="KW-0472">Membrane</keyword>
<evidence type="ECO:0000256" key="2">
    <source>
        <dbReference type="ARBA" id="ARBA00022448"/>
    </source>
</evidence>
<feature type="transmembrane region" description="Helical" evidence="9">
    <location>
        <begin position="55"/>
        <end position="76"/>
    </location>
</feature>
<feature type="transmembrane region" description="Helical" evidence="9">
    <location>
        <begin position="121"/>
        <end position="141"/>
    </location>
</feature>
<feature type="transmembrane region" description="Helical" evidence="9">
    <location>
        <begin position="270"/>
        <end position="297"/>
    </location>
</feature>
<dbReference type="RefSeq" id="WP_146886555.1">
    <property type="nucleotide sequence ID" value="NZ_BJXB01000016.1"/>
</dbReference>
<feature type="transmembrane region" description="Helical" evidence="9">
    <location>
        <begin position="88"/>
        <end position="109"/>
    </location>
</feature>
<dbReference type="OrthoDB" id="9776105at2"/>
<dbReference type="InterPro" id="IPR044880">
    <property type="entry name" value="NCX_ion-bd_dom_sf"/>
</dbReference>
<dbReference type="NCBIfam" id="TIGR00378">
    <property type="entry name" value="cax"/>
    <property type="match status" value="1"/>
</dbReference>
<evidence type="ECO:0000313" key="12">
    <source>
        <dbReference type="Proteomes" id="UP000321306"/>
    </source>
</evidence>
<keyword evidence="6 9" id="KW-1133">Transmembrane helix</keyword>
<comment type="function">
    <text evidence="9">Ca(+)/H(+) antiporter that extrudes calcium in exchange for external protons.</text>
</comment>
<feature type="domain" description="Sodium/calcium exchanger membrane region" evidence="10">
    <location>
        <begin position="23"/>
        <end position="181"/>
    </location>
</feature>
<feature type="transmembrane region" description="Helical" evidence="9">
    <location>
        <begin position="24"/>
        <end position="43"/>
    </location>
</feature>
<keyword evidence="4 9" id="KW-0812">Transmembrane</keyword>
<evidence type="ECO:0000256" key="6">
    <source>
        <dbReference type="ARBA" id="ARBA00022989"/>
    </source>
</evidence>
<keyword evidence="12" id="KW-1185">Reference proteome</keyword>
<evidence type="ECO:0000256" key="1">
    <source>
        <dbReference type="ARBA" id="ARBA00004127"/>
    </source>
</evidence>
<feature type="transmembrane region" description="Helical" evidence="9">
    <location>
        <begin position="240"/>
        <end position="263"/>
    </location>
</feature>
<dbReference type="InterPro" id="IPR004837">
    <property type="entry name" value="NaCa_Exmemb"/>
</dbReference>
<comment type="subcellular location">
    <subcellularLocation>
        <location evidence="1">Endomembrane system</location>
        <topology evidence="1">Multi-pass membrane protein</topology>
    </subcellularLocation>
</comment>
<dbReference type="EMBL" id="BJXB01000016">
    <property type="protein sequence ID" value="GEM47910.1"/>
    <property type="molecule type" value="Genomic_DNA"/>
</dbReference>
<proteinExistence type="inferred from homology"/>
<evidence type="ECO:0000256" key="8">
    <source>
        <dbReference type="ARBA" id="ARBA00023136"/>
    </source>
</evidence>
<accession>A0A511N4Y2</accession>
<feature type="transmembrane region" description="Helical" evidence="9">
    <location>
        <begin position="332"/>
        <end position="352"/>
    </location>
</feature>
<gene>
    <name evidence="11" type="ORF">DC3_35450</name>
</gene>
<feature type="transmembrane region" description="Helical" evidence="9">
    <location>
        <begin position="202"/>
        <end position="220"/>
    </location>
</feature>
<dbReference type="GO" id="GO:0012505">
    <property type="term" value="C:endomembrane system"/>
    <property type="evidence" value="ECO:0007669"/>
    <property type="project" value="UniProtKB-SubCell"/>
</dbReference>
<reference evidence="11 12" key="1">
    <citation type="submission" date="2019-07" db="EMBL/GenBank/DDBJ databases">
        <title>Whole genome shotgun sequence of Deinococcus cellulosilyticus NBRC 106333.</title>
        <authorList>
            <person name="Hosoyama A."/>
            <person name="Uohara A."/>
            <person name="Ohji S."/>
            <person name="Ichikawa N."/>
        </authorList>
    </citation>
    <scope>NUCLEOTIDE SEQUENCE [LARGE SCALE GENOMIC DNA]</scope>
    <source>
        <strain evidence="11 12">NBRC 106333</strain>
    </source>
</reference>
<comment type="caution">
    <text evidence="9">Lacks conserved residue(s) required for the propagation of feature annotation.</text>
</comment>
<evidence type="ECO:0000256" key="3">
    <source>
        <dbReference type="ARBA" id="ARBA00022568"/>
    </source>
</evidence>
<dbReference type="InterPro" id="IPR004798">
    <property type="entry name" value="CAX-like"/>
</dbReference>
<evidence type="ECO:0000256" key="5">
    <source>
        <dbReference type="ARBA" id="ARBA00022837"/>
    </source>
</evidence>
<keyword evidence="2 9" id="KW-0813">Transport</keyword>
<dbReference type="GO" id="GO:0015369">
    <property type="term" value="F:calcium:proton antiporter activity"/>
    <property type="evidence" value="ECO:0007669"/>
    <property type="project" value="UniProtKB-UniRule"/>
</dbReference>
<dbReference type="PANTHER" id="PTHR31503:SF22">
    <property type="entry name" value="VACUOLAR CALCIUM ION TRANSPORTER"/>
    <property type="match status" value="1"/>
</dbReference>
<keyword evidence="7 9" id="KW-0406">Ion transport</keyword>
<feature type="transmembrane region" description="Helical" evidence="9">
    <location>
        <begin position="303"/>
        <end position="325"/>
    </location>
</feature>
<protein>
    <recommendedName>
        <fullName evidence="9">Ca(2+)/H(+) antiporter</fullName>
    </recommendedName>
</protein>
<dbReference type="GO" id="GO:0006874">
    <property type="term" value="P:intracellular calcium ion homeostasis"/>
    <property type="evidence" value="ECO:0007669"/>
    <property type="project" value="TreeGrafter"/>
</dbReference>
<dbReference type="AlphaFoldDB" id="A0A511N4Y2"/>
<evidence type="ECO:0000313" key="11">
    <source>
        <dbReference type="EMBL" id="GEM47910.1"/>
    </source>
</evidence>
<organism evidence="11 12">
    <name type="scientific">Deinococcus cellulosilyticus (strain DSM 18568 / NBRC 106333 / KACC 11606 / 5516J-15)</name>
    <dbReference type="NCBI Taxonomy" id="1223518"/>
    <lineage>
        <taxon>Bacteria</taxon>
        <taxon>Thermotogati</taxon>
        <taxon>Deinococcota</taxon>
        <taxon>Deinococci</taxon>
        <taxon>Deinococcales</taxon>
        <taxon>Deinococcaceae</taxon>
        <taxon>Deinococcus</taxon>
    </lineage>
</organism>
<dbReference type="GO" id="GO:0016020">
    <property type="term" value="C:membrane"/>
    <property type="evidence" value="ECO:0007669"/>
    <property type="project" value="InterPro"/>
</dbReference>
<evidence type="ECO:0000256" key="4">
    <source>
        <dbReference type="ARBA" id="ARBA00022692"/>
    </source>
</evidence>
<evidence type="ECO:0000259" key="10">
    <source>
        <dbReference type="Pfam" id="PF01699"/>
    </source>
</evidence>
<keyword evidence="3 9" id="KW-0109">Calcium transport</keyword>
<comment type="similarity">
    <text evidence="9">Belongs to the Ca(2+):cation antiporter (CaCA) (TC 2.A.19) family.</text>
</comment>
<comment type="caution">
    <text evidence="11">The sequence shown here is derived from an EMBL/GenBank/DDBJ whole genome shotgun (WGS) entry which is preliminary data.</text>
</comment>
<name>A0A511N4Y2_DEIC1</name>
<sequence length="360" mass="37945">MLNWLLIFLPIAVYLEFSHGNPTWIFIASMIAILPLAGIMGRATEELAIRAGSTVGGLLNATFGNATELIIAFFALKAGKLEVVKASITGSILGNILLVLGLAVFLGGLKHKTQVFSQKNAGILTSLLTLSVLGLLIPAVFDLASVNFANFAQPADLDFRLSVAVAVVLILIYLGNVYFSLVTHKDLLSGHEEEGHEVAKWSVPKALGILLASTVAVGFMSEFLVGSLEEASQSLGLSEFFVGIILIPIIGNAAEHASAVVFAMKNKMDLAVTIAIGSTIQVALLVAPLLVLLGLAVGQKMDLVLHNPLELVAVVAGIVIANSIAKDGESNWLEGLMLLGVYVLLAFAFFYFPTVSAAAH</sequence>
<evidence type="ECO:0000256" key="7">
    <source>
        <dbReference type="ARBA" id="ARBA00023065"/>
    </source>
</evidence>
<evidence type="ECO:0000256" key="9">
    <source>
        <dbReference type="RuleBase" id="RU365028"/>
    </source>
</evidence>
<dbReference type="NCBIfam" id="TIGR00846">
    <property type="entry name" value="caca2"/>
    <property type="match status" value="1"/>
</dbReference>
<feature type="transmembrane region" description="Helical" evidence="9">
    <location>
        <begin position="161"/>
        <end position="181"/>
    </location>
</feature>
<keyword evidence="5 9" id="KW-0106">Calcium</keyword>
<dbReference type="InterPro" id="IPR004713">
    <property type="entry name" value="CaH_exchang"/>
</dbReference>
<keyword evidence="9" id="KW-0050">Antiport</keyword>
<dbReference type="Gene3D" id="1.20.1420.30">
    <property type="entry name" value="NCX, central ion-binding region"/>
    <property type="match status" value="1"/>
</dbReference>
<feature type="domain" description="Sodium/calcium exchanger membrane region" evidence="10">
    <location>
        <begin position="206"/>
        <end position="350"/>
    </location>
</feature>